<dbReference type="SUPFAM" id="SSF55347">
    <property type="entry name" value="Glyceraldehyde-3-phosphate dehydrogenase-like, C-terminal domain"/>
    <property type="match status" value="1"/>
</dbReference>
<accession>A0A5R9GJV3</accession>
<dbReference type="PANTHER" id="PTHR43818:SF11">
    <property type="entry name" value="BCDNA.GH03377"/>
    <property type="match status" value="1"/>
</dbReference>
<dbReference type="Gene3D" id="3.40.50.720">
    <property type="entry name" value="NAD(P)-binding Rossmann-like Domain"/>
    <property type="match status" value="1"/>
</dbReference>
<dbReference type="OrthoDB" id="9815825at2"/>
<evidence type="ECO:0000259" key="3">
    <source>
        <dbReference type="Pfam" id="PF22725"/>
    </source>
</evidence>
<feature type="domain" description="Gfo/Idh/MocA-like oxidoreductase N-terminal" evidence="2">
    <location>
        <begin position="4"/>
        <end position="120"/>
    </location>
</feature>
<dbReference type="InterPro" id="IPR036291">
    <property type="entry name" value="NAD(P)-bd_dom_sf"/>
</dbReference>
<evidence type="ECO:0000256" key="1">
    <source>
        <dbReference type="ARBA" id="ARBA00023002"/>
    </source>
</evidence>
<dbReference type="PANTHER" id="PTHR43818">
    <property type="entry name" value="BCDNA.GH03377"/>
    <property type="match status" value="1"/>
</dbReference>
<dbReference type="InterPro" id="IPR055170">
    <property type="entry name" value="GFO_IDH_MocA-like_dom"/>
</dbReference>
<gene>
    <name evidence="4" type="ORF">FE782_00115</name>
</gene>
<evidence type="ECO:0000313" key="5">
    <source>
        <dbReference type="Proteomes" id="UP000309676"/>
    </source>
</evidence>
<proteinExistence type="predicted"/>
<dbReference type="GO" id="GO:0000166">
    <property type="term" value="F:nucleotide binding"/>
    <property type="evidence" value="ECO:0007669"/>
    <property type="project" value="InterPro"/>
</dbReference>
<evidence type="ECO:0000313" key="4">
    <source>
        <dbReference type="EMBL" id="TLS53804.1"/>
    </source>
</evidence>
<name>A0A5R9GJV3_9BACL</name>
<dbReference type="Proteomes" id="UP000309676">
    <property type="component" value="Unassembled WGS sequence"/>
</dbReference>
<reference evidence="4 5" key="1">
    <citation type="submission" date="2019-05" db="EMBL/GenBank/DDBJ databases">
        <authorList>
            <person name="Narsing Rao M.P."/>
            <person name="Li W.J."/>
        </authorList>
    </citation>
    <scope>NUCLEOTIDE SEQUENCE [LARGE SCALE GENOMIC DNA]</scope>
    <source>
        <strain evidence="4 5">SYSU_K30003</strain>
    </source>
</reference>
<dbReference type="RefSeq" id="WP_138191279.1">
    <property type="nucleotide sequence ID" value="NZ_VCIW01000001.1"/>
</dbReference>
<dbReference type="Pfam" id="PF22725">
    <property type="entry name" value="GFO_IDH_MocA_C3"/>
    <property type="match status" value="1"/>
</dbReference>
<feature type="domain" description="GFO/IDH/MocA-like oxidoreductase" evidence="3">
    <location>
        <begin position="133"/>
        <end position="268"/>
    </location>
</feature>
<dbReference type="Pfam" id="PF01408">
    <property type="entry name" value="GFO_IDH_MocA"/>
    <property type="match status" value="1"/>
</dbReference>
<organism evidence="4 5">
    <name type="scientific">Paenibacillus antri</name>
    <dbReference type="NCBI Taxonomy" id="2582848"/>
    <lineage>
        <taxon>Bacteria</taxon>
        <taxon>Bacillati</taxon>
        <taxon>Bacillota</taxon>
        <taxon>Bacilli</taxon>
        <taxon>Bacillales</taxon>
        <taxon>Paenibacillaceae</taxon>
        <taxon>Paenibacillus</taxon>
    </lineage>
</organism>
<protein>
    <submittedName>
        <fullName evidence="4">Gfo/Idh/MocA family oxidoreductase</fullName>
    </submittedName>
</protein>
<dbReference type="SUPFAM" id="SSF51735">
    <property type="entry name" value="NAD(P)-binding Rossmann-fold domains"/>
    <property type="match status" value="1"/>
</dbReference>
<sequence>MRRMKVGVVGAGVISDIYLKTCTETFHYILEIAAIADSVEELARKRASEYGIPKVCTLDELLADPEIDIVLNLTSPAAHAPINLRALHAGKHVYTEKPFALSEKDADEVLALAKSKGLYVGCAPDTMLGAGVQTCIKLIQDGWIGRPYAANAVIVMGNSSGGMHPNFRNFLKLGGDPLFDMGPYYLTAMLTMLGPVRRVSGSAQQLNREITVSNPKSPAYGQTVPIEAPTNVSAVLDFHSGAVGTFQAAKESFGYLPRMEIFGTEGNLTVPDPNFFSGPIKLQLANGETKEMPFSHPFAENSRGIGVADMAYAIQSGRPNRANGDIARHLLKVSFAIFESSASERHVHLKTTFEPIEPLPLGLKFNALDA</sequence>
<dbReference type="Gene3D" id="3.30.360.10">
    <property type="entry name" value="Dihydrodipicolinate Reductase, domain 2"/>
    <property type="match status" value="1"/>
</dbReference>
<keyword evidence="5" id="KW-1185">Reference proteome</keyword>
<dbReference type="InterPro" id="IPR000683">
    <property type="entry name" value="Gfo/Idh/MocA-like_OxRdtase_N"/>
</dbReference>
<keyword evidence="1" id="KW-0560">Oxidoreductase</keyword>
<dbReference type="EMBL" id="VCIW01000001">
    <property type="protein sequence ID" value="TLS53804.1"/>
    <property type="molecule type" value="Genomic_DNA"/>
</dbReference>
<dbReference type="GO" id="GO:0016491">
    <property type="term" value="F:oxidoreductase activity"/>
    <property type="evidence" value="ECO:0007669"/>
    <property type="project" value="UniProtKB-KW"/>
</dbReference>
<comment type="caution">
    <text evidence="4">The sequence shown here is derived from an EMBL/GenBank/DDBJ whole genome shotgun (WGS) entry which is preliminary data.</text>
</comment>
<evidence type="ECO:0000259" key="2">
    <source>
        <dbReference type="Pfam" id="PF01408"/>
    </source>
</evidence>
<dbReference type="InterPro" id="IPR050463">
    <property type="entry name" value="Gfo/Idh/MocA_oxidrdct_glycsds"/>
</dbReference>
<dbReference type="AlphaFoldDB" id="A0A5R9GJV3"/>